<accession>A0ABT0WQM1</accession>
<comment type="caution">
    <text evidence="2">The sequence shown here is derived from an EMBL/GenBank/DDBJ whole genome shotgun (WGS) entry which is preliminary data.</text>
</comment>
<evidence type="ECO:0000313" key="2">
    <source>
        <dbReference type="EMBL" id="MCM2565684.1"/>
    </source>
</evidence>
<proteinExistence type="predicted"/>
<keyword evidence="3" id="KW-1185">Reference proteome</keyword>
<organism evidence="2 3">
    <name type="scientific">Janthinobacterium kumbetense</name>
    <dbReference type="NCBI Taxonomy" id="2950280"/>
    <lineage>
        <taxon>Bacteria</taxon>
        <taxon>Pseudomonadati</taxon>
        <taxon>Pseudomonadota</taxon>
        <taxon>Betaproteobacteria</taxon>
        <taxon>Burkholderiales</taxon>
        <taxon>Oxalobacteraceae</taxon>
        <taxon>Janthinobacterium</taxon>
    </lineage>
</organism>
<evidence type="ECO:0000256" key="1">
    <source>
        <dbReference type="SAM" id="SignalP"/>
    </source>
</evidence>
<dbReference type="EMBL" id="JAMQGR010000002">
    <property type="protein sequence ID" value="MCM2565684.1"/>
    <property type="molecule type" value="Genomic_DNA"/>
</dbReference>
<feature type="signal peptide" evidence="1">
    <location>
        <begin position="1"/>
        <end position="21"/>
    </location>
</feature>
<dbReference type="RefSeq" id="WP_077398840.1">
    <property type="nucleotide sequence ID" value="NZ_JAMQGR010000002.1"/>
</dbReference>
<protein>
    <submittedName>
        <fullName evidence="2">Uncharacterized protein</fullName>
    </submittedName>
</protein>
<keyword evidence="1" id="KW-0732">Signal</keyword>
<name>A0ABT0WQM1_9BURK</name>
<reference evidence="2 3" key="1">
    <citation type="submission" date="2022-06" db="EMBL/GenBank/DDBJ databases">
        <title>Janthinobacterium kumbetensis sp. nov., isolated from spring water in Turkey.</title>
        <authorList>
            <person name="Inan Bektas K."/>
            <person name="Belduz A.A."/>
            <person name="Canakci S."/>
            <person name="Nalcaoglu A."/>
            <person name="Ceylan E."/>
            <person name="Kati H."/>
        </authorList>
    </citation>
    <scope>NUCLEOTIDE SEQUENCE [LARGE SCALE GENOMIC DNA]</scope>
    <source>
        <strain evidence="2 3">GK</strain>
    </source>
</reference>
<evidence type="ECO:0000313" key="3">
    <source>
        <dbReference type="Proteomes" id="UP001202243"/>
    </source>
</evidence>
<dbReference type="Proteomes" id="UP001202243">
    <property type="component" value="Unassembled WGS sequence"/>
</dbReference>
<feature type="chain" id="PRO_5046034529" evidence="1">
    <location>
        <begin position="22"/>
        <end position="64"/>
    </location>
</feature>
<sequence length="64" mass="6902">MIKKLAFFLFACGLSAGYAYAAASEDVWQCRSRCDSSYVGCTGSLGGSPICRDLLQHCLERCNG</sequence>
<gene>
    <name evidence="2" type="ORF">NCG91_08735</name>
</gene>